<reference evidence="2 3" key="1">
    <citation type="submission" date="2023-09" db="EMBL/GenBank/DDBJ databases">
        <authorList>
            <person name="Rey-Velasco X."/>
        </authorList>
    </citation>
    <scope>NUCLEOTIDE SEQUENCE [LARGE SCALE GENOMIC DNA]</scope>
    <source>
        <strain evidence="2 3">W311</strain>
    </source>
</reference>
<gene>
    <name evidence="2" type="ORF">RPR59_14025</name>
</gene>
<name>A0ABZ0B8B8_9SPHN</name>
<dbReference type="InterPro" id="IPR018964">
    <property type="entry name" value="Phage_phiJL001_Gp84_C"/>
</dbReference>
<dbReference type="Proteomes" id="UP001302249">
    <property type="component" value="Chromosome"/>
</dbReference>
<organism evidence="2 3">
    <name type="scientific">Stakelama saccharophila</name>
    <dbReference type="NCBI Taxonomy" id="3075605"/>
    <lineage>
        <taxon>Bacteria</taxon>
        <taxon>Pseudomonadati</taxon>
        <taxon>Pseudomonadota</taxon>
        <taxon>Alphaproteobacteria</taxon>
        <taxon>Sphingomonadales</taxon>
        <taxon>Sphingomonadaceae</taxon>
        <taxon>Stakelama</taxon>
    </lineage>
</organism>
<dbReference type="NCBIfam" id="TIGR02218">
    <property type="entry name" value="phg_TIGR02218"/>
    <property type="match status" value="1"/>
</dbReference>
<dbReference type="EMBL" id="CP135076">
    <property type="protein sequence ID" value="WNO53539.1"/>
    <property type="molecule type" value="Genomic_DNA"/>
</dbReference>
<feature type="domain" description="Bacteriophage phiJL001 Gp84 C-terminal" evidence="1">
    <location>
        <begin position="185"/>
        <end position="261"/>
    </location>
</feature>
<evidence type="ECO:0000313" key="3">
    <source>
        <dbReference type="Proteomes" id="UP001302249"/>
    </source>
</evidence>
<dbReference type="RefSeq" id="WP_313915070.1">
    <property type="nucleotide sequence ID" value="NZ_CP135076.1"/>
</dbReference>
<proteinExistence type="predicted"/>
<dbReference type="InterPro" id="IPR011928">
    <property type="entry name" value="Phage_phiJL001_Gp84"/>
</dbReference>
<dbReference type="Pfam" id="PF09356">
    <property type="entry name" value="Phage_BR0599"/>
    <property type="match status" value="1"/>
</dbReference>
<keyword evidence="3" id="KW-1185">Reference proteome</keyword>
<evidence type="ECO:0000259" key="1">
    <source>
        <dbReference type="Pfam" id="PF09356"/>
    </source>
</evidence>
<evidence type="ECO:0000313" key="2">
    <source>
        <dbReference type="EMBL" id="WNO53539.1"/>
    </source>
</evidence>
<dbReference type="Pfam" id="PF09931">
    <property type="entry name" value="Phage_phiJL001_Gp84_N"/>
    <property type="match status" value="1"/>
</dbReference>
<protein>
    <submittedName>
        <fullName evidence="2">DUF2163 domain-containing protein</fullName>
    </submittedName>
</protein>
<accession>A0ABZ0B8B8</accession>
<sequence>MADWLQGALTTMTLCWRLDRRDGVTIGLTAHDRDLERNGLVYRAAPGMTPSAIKRGAGLDVDTMDVTGALDHGAIDAADLRAGRWDGARVTLFAVDWERPDTPIELGRGTIGDVETTDTAFTAELRGVTAALERAAVEETAPACRAALGDGRCRVAMAGRRRMARVVTAENVVLTLDREEPIGNAYGFGMLAWFSGPNSGLRAAIAASDGATVTLRRPPRFETVGALVEITEGCDKQLATCAERFGNAVNFRGEPYLPGIDLLTRYPGA</sequence>